<dbReference type="HOGENOM" id="CLU_2942780_0_0_1"/>
<reference evidence="2" key="2">
    <citation type="submission" date="2015-01" db="EMBL/GenBank/DDBJ databases">
        <title>Evolutionary Origins and Diversification of the Mycorrhizal Mutualists.</title>
        <authorList>
            <consortium name="DOE Joint Genome Institute"/>
            <consortium name="Mycorrhizal Genomics Consortium"/>
            <person name="Kohler A."/>
            <person name="Kuo A."/>
            <person name="Nagy L.G."/>
            <person name="Floudas D."/>
            <person name="Copeland A."/>
            <person name="Barry K.W."/>
            <person name="Cichocki N."/>
            <person name="Veneault-Fourrey C."/>
            <person name="LaButti K."/>
            <person name="Lindquist E.A."/>
            <person name="Lipzen A."/>
            <person name="Lundell T."/>
            <person name="Morin E."/>
            <person name="Murat C."/>
            <person name="Riley R."/>
            <person name="Ohm R."/>
            <person name="Sun H."/>
            <person name="Tunlid A."/>
            <person name="Henrissat B."/>
            <person name="Grigoriev I.V."/>
            <person name="Hibbett D.S."/>
            <person name="Martin F."/>
        </authorList>
    </citation>
    <scope>NUCLEOTIDE SEQUENCE [LARGE SCALE GENOMIC DNA]</scope>
    <source>
        <strain evidence="2">Marx 270</strain>
    </source>
</reference>
<organism evidence="1 2">
    <name type="scientific">Pisolithus tinctorius Marx 270</name>
    <dbReference type="NCBI Taxonomy" id="870435"/>
    <lineage>
        <taxon>Eukaryota</taxon>
        <taxon>Fungi</taxon>
        <taxon>Dikarya</taxon>
        <taxon>Basidiomycota</taxon>
        <taxon>Agaricomycotina</taxon>
        <taxon>Agaricomycetes</taxon>
        <taxon>Agaricomycetidae</taxon>
        <taxon>Boletales</taxon>
        <taxon>Sclerodermatineae</taxon>
        <taxon>Pisolithaceae</taxon>
        <taxon>Pisolithus</taxon>
    </lineage>
</organism>
<accession>A0A0C3JR17</accession>
<dbReference type="InParanoid" id="A0A0C3JR17"/>
<dbReference type="AlphaFoldDB" id="A0A0C3JR17"/>
<evidence type="ECO:0000313" key="1">
    <source>
        <dbReference type="EMBL" id="KIO11628.1"/>
    </source>
</evidence>
<keyword evidence="2" id="KW-1185">Reference proteome</keyword>
<dbReference type="EMBL" id="KN831949">
    <property type="protein sequence ID" value="KIO11628.1"/>
    <property type="molecule type" value="Genomic_DNA"/>
</dbReference>
<name>A0A0C3JR17_PISTI</name>
<reference evidence="1 2" key="1">
    <citation type="submission" date="2014-04" db="EMBL/GenBank/DDBJ databases">
        <authorList>
            <consortium name="DOE Joint Genome Institute"/>
            <person name="Kuo A."/>
            <person name="Kohler A."/>
            <person name="Costa M.D."/>
            <person name="Nagy L.G."/>
            <person name="Floudas D."/>
            <person name="Copeland A."/>
            <person name="Barry K.W."/>
            <person name="Cichocki N."/>
            <person name="Veneault-Fourrey C."/>
            <person name="LaButti K."/>
            <person name="Lindquist E.A."/>
            <person name="Lipzen A."/>
            <person name="Lundell T."/>
            <person name="Morin E."/>
            <person name="Murat C."/>
            <person name="Sun H."/>
            <person name="Tunlid A."/>
            <person name="Henrissat B."/>
            <person name="Grigoriev I.V."/>
            <person name="Hibbett D.S."/>
            <person name="Martin F."/>
            <person name="Nordberg H.P."/>
            <person name="Cantor M.N."/>
            <person name="Hua S.X."/>
        </authorList>
    </citation>
    <scope>NUCLEOTIDE SEQUENCE [LARGE SCALE GENOMIC DNA]</scope>
    <source>
        <strain evidence="1 2">Marx 270</strain>
    </source>
</reference>
<protein>
    <submittedName>
        <fullName evidence="1">Uncharacterized protein</fullName>
    </submittedName>
</protein>
<sequence>MGLALTWIGHTTHQVLILPSHLTCMRFRGGERNLTWTNPTHEVKVTDIGNDRAYSGQEEL</sequence>
<evidence type="ECO:0000313" key="2">
    <source>
        <dbReference type="Proteomes" id="UP000054217"/>
    </source>
</evidence>
<gene>
    <name evidence="1" type="ORF">M404DRAFT_994359</name>
</gene>
<dbReference type="Proteomes" id="UP000054217">
    <property type="component" value="Unassembled WGS sequence"/>
</dbReference>
<proteinExistence type="predicted"/>